<proteinExistence type="predicted"/>
<dbReference type="Proteomes" id="UP000037848">
    <property type="component" value="Unassembled WGS sequence"/>
</dbReference>
<reference evidence="2 3" key="1">
    <citation type="submission" date="2015-08" db="EMBL/GenBank/DDBJ databases">
        <title>Draft Genome Sequence of Pseudoalteromonas porphyrae UCD-SED14.</title>
        <authorList>
            <person name="Coil D.A."/>
            <person name="Jospin G."/>
            <person name="Lee R.D."/>
            <person name="Eisen J.A."/>
        </authorList>
    </citation>
    <scope>NUCLEOTIDE SEQUENCE [LARGE SCALE GENOMIC DNA]</scope>
    <source>
        <strain evidence="2 3">UCD-SED14</strain>
    </source>
</reference>
<feature type="region of interest" description="Disordered" evidence="1">
    <location>
        <begin position="1"/>
        <end position="30"/>
    </location>
</feature>
<dbReference type="OrthoDB" id="6282430at2"/>
<name>A0A0N1MR77_9GAMM</name>
<accession>A0A0N1MR77</accession>
<dbReference type="PATRIC" id="fig|187330.3.peg.2939"/>
<dbReference type="AlphaFoldDB" id="A0A0N1MR77"/>
<evidence type="ECO:0000313" key="3">
    <source>
        <dbReference type="Proteomes" id="UP000037848"/>
    </source>
</evidence>
<dbReference type="EMBL" id="LHPH01000032">
    <property type="protein sequence ID" value="KPH56832.1"/>
    <property type="molecule type" value="Genomic_DNA"/>
</dbReference>
<evidence type="ECO:0000256" key="1">
    <source>
        <dbReference type="SAM" id="MobiDB-lite"/>
    </source>
</evidence>
<sequence length="450" mass="50719">MDIPDIKRSLLNARKAFPQPQSDPKKSKDIEIHASVSSLSSKLSKAKSSIDISKLSQQNLSLHKEILSSNAKINSDEVATAKWEFEHLSKSKLETIALDTSNTFSSSERVAAYERWHTLDQQNLSNLKRDSLKYESNVTALASFEELLSSHTNSFSFFSKAMVSDEYSSQATSQFESILDARDLEKSKNISRSEHYYETMVMDIFGGTESEILSGTDGMSLSNLMRSSYEFLTQGDRELLANIYEYADNNNIDFKYIRQFASDLGGYRMHDDGKILNNFNNGHFNGEGYQLAVSFTDKDQATINNILDSQKKLSSSDIDEGFISFMTEPGLSALSHRGSYQFLQHMIEIKARIEPSLSTENFKVFEGFSGVDDRYVITTSDKRLIRPEPDVICKNGTCEVTEKGLKNNVTLEENKGNPILDLKSNSISSLLELRVNNTTENNILFQWLAD</sequence>
<evidence type="ECO:0000313" key="2">
    <source>
        <dbReference type="EMBL" id="KPH56832.1"/>
    </source>
</evidence>
<organism evidence="2 3">
    <name type="scientific">Pseudoalteromonas porphyrae</name>
    <dbReference type="NCBI Taxonomy" id="187330"/>
    <lineage>
        <taxon>Bacteria</taxon>
        <taxon>Pseudomonadati</taxon>
        <taxon>Pseudomonadota</taxon>
        <taxon>Gammaproteobacteria</taxon>
        <taxon>Alteromonadales</taxon>
        <taxon>Pseudoalteromonadaceae</taxon>
        <taxon>Pseudoalteromonas</taxon>
    </lineage>
</organism>
<keyword evidence="3" id="KW-1185">Reference proteome</keyword>
<gene>
    <name evidence="2" type="ORF">ADS77_20060</name>
</gene>
<dbReference type="RefSeq" id="WP_054455986.1">
    <property type="nucleotide sequence ID" value="NZ_LHPH01000032.1"/>
</dbReference>
<comment type="caution">
    <text evidence="2">The sequence shown here is derived from an EMBL/GenBank/DDBJ whole genome shotgun (WGS) entry which is preliminary data.</text>
</comment>
<protein>
    <submittedName>
        <fullName evidence="2">Uncharacterized protein</fullName>
    </submittedName>
</protein>